<dbReference type="OrthoDB" id="5511088at2"/>
<gene>
    <name evidence="1" type="ORF">EDD27_10331</name>
</gene>
<dbReference type="PROSITE" id="PS51257">
    <property type="entry name" value="PROKAR_LIPOPROTEIN"/>
    <property type="match status" value="1"/>
</dbReference>
<dbReference type="EMBL" id="SAUN01000001">
    <property type="protein sequence ID" value="RVX47398.1"/>
    <property type="molecule type" value="Genomic_DNA"/>
</dbReference>
<keyword evidence="2" id="KW-1185">Reference proteome</keyword>
<evidence type="ECO:0000313" key="1">
    <source>
        <dbReference type="EMBL" id="RVX47398.1"/>
    </source>
</evidence>
<accession>A0A438MNP6</accession>
<protein>
    <submittedName>
        <fullName evidence="1">Uncharacterized protein</fullName>
    </submittedName>
</protein>
<dbReference type="AlphaFoldDB" id="A0A438MNP6"/>
<reference evidence="1 2" key="1">
    <citation type="submission" date="2019-01" db="EMBL/GenBank/DDBJ databases">
        <title>Sequencing the genomes of 1000 actinobacteria strains.</title>
        <authorList>
            <person name="Klenk H.-P."/>
        </authorList>
    </citation>
    <scope>NUCLEOTIDE SEQUENCE [LARGE SCALE GENOMIC DNA]</scope>
    <source>
        <strain evidence="1 2">DSM 43925</strain>
    </source>
</reference>
<sequence length="205" mass="21617">MPPRSAIPLLLVLGLFAGCGVARESGPYGVVSSKTAAAAAETIQGRWWTWAASEGESTNPVTDTTGEFCDRNQPDDVWFLAGTFGGTVQRTCRIPAGRPVVFPLVNQVSTEAQCREFMATAKGKATLDGNAATPERMKDDNVAVTGVAGNPLTGEEGTTTSYACGIWVRLQPLKPGRHTLTIRGSSGGFRTGVDYTLIVGTDQHA</sequence>
<evidence type="ECO:0000313" key="2">
    <source>
        <dbReference type="Proteomes" id="UP000284824"/>
    </source>
</evidence>
<dbReference type="Proteomes" id="UP000284824">
    <property type="component" value="Unassembled WGS sequence"/>
</dbReference>
<organism evidence="1 2">
    <name type="scientific">Nonomuraea polychroma</name>
    <dbReference type="NCBI Taxonomy" id="46176"/>
    <lineage>
        <taxon>Bacteria</taxon>
        <taxon>Bacillati</taxon>
        <taxon>Actinomycetota</taxon>
        <taxon>Actinomycetes</taxon>
        <taxon>Streptosporangiales</taxon>
        <taxon>Streptosporangiaceae</taxon>
        <taxon>Nonomuraea</taxon>
    </lineage>
</organism>
<comment type="caution">
    <text evidence="1">The sequence shown here is derived from an EMBL/GenBank/DDBJ whole genome shotgun (WGS) entry which is preliminary data.</text>
</comment>
<proteinExistence type="predicted"/>
<name>A0A438MNP6_9ACTN</name>